<evidence type="ECO:0000259" key="1">
    <source>
        <dbReference type="PROSITE" id="PS50206"/>
    </source>
</evidence>
<name>A0A1B2JII7_PICPA</name>
<dbReference type="SUPFAM" id="SSF52821">
    <property type="entry name" value="Rhodanese/Cell cycle control phosphatase"/>
    <property type="match status" value="1"/>
</dbReference>
<proteinExistence type="predicted"/>
<dbReference type="InterPro" id="IPR036873">
    <property type="entry name" value="Rhodanese-like_dom_sf"/>
</dbReference>
<dbReference type="Gene3D" id="3.40.250.10">
    <property type="entry name" value="Rhodanese-like domain"/>
    <property type="match status" value="1"/>
</dbReference>
<evidence type="ECO:0000313" key="3">
    <source>
        <dbReference type="Proteomes" id="UP000094565"/>
    </source>
</evidence>
<dbReference type="PANTHER" id="PTHR10828">
    <property type="entry name" value="M-PHASE INDUCER PHOSPHATASE DUAL SPECIFICITY PHOSPHATASE CDC25"/>
    <property type="match status" value="1"/>
</dbReference>
<dbReference type="GO" id="GO:0004725">
    <property type="term" value="F:protein tyrosine phosphatase activity"/>
    <property type="evidence" value="ECO:0007669"/>
    <property type="project" value="TreeGrafter"/>
</dbReference>
<evidence type="ECO:0000313" key="2">
    <source>
        <dbReference type="EMBL" id="ANZ77675.1"/>
    </source>
</evidence>
<reference evidence="2 3" key="1">
    <citation type="submission" date="2016-02" db="EMBL/GenBank/DDBJ databases">
        <title>Comparative genomic and transcriptomic foundation for Pichia pastoris.</title>
        <authorList>
            <person name="Love K.R."/>
            <person name="Shah K.A."/>
            <person name="Whittaker C.A."/>
            <person name="Wu J."/>
            <person name="Bartlett M.C."/>
            <person name="Ma D."/>
            <person name="Leeson R.L."/>
            <person name="Priest M."/>
            <person name="Young S.K."/>
            <person name="Love J.C."/>
        </authorList>
    </citation>
    <scope>NUCLEOTIDE SEQUENCE [LARGE SCALE GENOMIC DNA]</scope>
    <source>
        <strain evidence="2 3">ATCC 28485</strain>
    </source>
</reference>
<dbReference type="PANTHER" id="PTHR10828:SF38">
    <property type="entry name" value="ARSENICAL-RESISTANCE PROTEIN 2-RELATED"/>
    <property type="match status" value="1"/>
</dbReference>
<dbReference type="InterPro" id="IPR001763">
    <property type="entry name" value="Rhodanese-like_dom"/>
</dbReference>
<dbReference type="GO" id="GO:0005634">
    <property type="term" value="C:nucleus"/>
    <property type="evidence" value="ECO:0007669"/>
    <property type="project" value="TreeGrafter"/>
</dbReference>
<dbReference type="Pfam" id="PF00581">
    <property type="entry name" value="Rhodanese"/>
    <property type="match status" value="1"/>
</dbReference>
<gene>
    <name evidence="2" type="ORF">ATY40_BA7504777</name>
</gene>
<keyword evidence="3" id="KW-1185">Reference proteome</keyword>
<dbReference type="Proteomes" id="UP000094565">
    <property type="component" value="Chromosome 4"/>
</dbReference>
<dbReference type="AlphaFoldDB" id="A0A1B2JII7"/>
<dbReference type="GO" id="GO:0005737">
    <property type="term" value="C:cytoplasm"/>
    <property type="evidence" value="ECO:0007669"/>
    <property type="project" value="TreeGrafter"/>
</dbReference>
<organism evidence="2 3">
    <name type="scientific">Komagataella pastoris</name>
    <name type="common">Yeast</name>
    <name type="synonym">Pichia pastoris</name>
    <dbReference type="NCBI Taxonomy" id="4922"/>
    <lineage>
        <taxon>Eukaryota</taxon>
        <taxon>Fungi</taxon>
        <taxon>Dikarya</taxon>
        <taxon>Ascomycota</taxon>
        <taxon>Saccharomycotina</taxon>
        <taxon>Pichiomycetes</taxon>
        <taxon>Pichiales</taxon>
        <taxon>Pichiaceae</taxon>
        <taxon>Komagataella</taxon>
    </lineage>
</organism>
<dbReference type="SMART" id="SM00450">
    <property type="entry name" value="RHOD"/>
    <property type="match status" value="1"/>
</dbReference>
<dbReference type="EMBL" id="CP014587">
    <property type="protein sequence ID" value="ANZ77675.1"/>
    <property type="molecule type" value="Genomic_DNA"/>
</dbReference>
<dbReference type="OrthoDB" id="102559at2759"/>
<accession>A0A1B2JII7</accession>
<feature type="domain" description="Rhodanese" evidence="1">
    <location>
        <begin position="27"/>
        <end position="130"/>
    </location>
</feature>
<dbReference type="PROSITE" id="PS50206">
    <property type="entry name" value="RHODANESE_3"/>
    <property type="match status" value="1"/>
</dbReference>
<protein>
    <submittedName>
        <fullName evidence="2">BA75_04777T0</fullName>
    </submittedName>
</protein>
<sequence length="144" mass="16360">MSLTVADLKYLDPTQLYQWIKQNGSSSGSNFLVVDVRDSDYVGGHIKGGLNVPSSTVKSQLEPLFNRLLENDVKDIVFHCALSQQRAPSSAMLFIRYLNLQNSDLTKSLKIWILKGGFVKWQEAYGEDDSVTEGYEKDIWRYGY</sequence>